<gene>
    <name evidence="1" type="ORF">RND61_24440</name>
</gene>
<reference evidence="1 2" key="1">
    <citation type="submission" date="2023-09" db="EMBL/GenBank/DDBJ databases">
        <title>Streptomyces sp. nov.: A antagonism against Alternaria gaisen Producing Streptochlin, Isolated from Tamarix root soil.</title>
        <authorList>
            <person name="Chen Y."/>
        </authorList>
    </citation>
    <scope>NUCLEOTIDE SEQUENCE [LARGE SCALE GENOMIC DNA]</scope>
    <source>
        <strain evidence="1 2">TRM76323</strain>
    </source>
</reference>
<proteinExistence type="predicted"/>
<dbReference type="EMBL" id="JAWCTQ010000037">
    <property type="protein sequence ID" value="MDT9685185.1"/>
    <property type="molecule type" value="Genomic_DNA"/>
</dbReference>
<evidence type="ECO:0000313" key="1">
    <source>
        <dbReference type="EMBL" id="MDT9685185.1"/>
    </source>
</evidence>
<protein>
    <submittedName>
        <fullName evidence="1">Uncharacterized protein</fullName>
    </submittedName>
</protein>
<comment type="caution">
    <text evidence="1">The sequence shown here is derived from an EMBL/GenBank/DDBJ whole genome shotgun (WGS) entry which is preliminary data.</text>
</comment>
<sequence>MAPATPDVYDETRPYGVGRTRQTYVLAGDVLAPVVQSWKGTAPRAPFRRTLVLPGQLLG</sequence>
<accession>A0ABU3QQX6</accession>
<dbReference type="Proteomes" id="UP001250181">
    <property type="component" value="Unassembled WGS sequence"/>
</dbReference>
<name>A0ABU3QQX6_9ACTN</name>
<organism evidence="1 2">
    <name type="scientific">Streptomyces tamarix</name>
    <dbReference type="NCBI Taxonomy" id="3078565"/>
    <lineage>
        <taxon>Bacteria</taxon>
        <taxon>Bacillati</taxon>
        <taxon>Actinomycetota</taxon>
        <taxon>Actinomycetes</taxon>
        <taxon>Kitasatosporales</taxon>
        <taxon>Streptomycetaceae</taxon>
        <taxon>Streptomyces</taxon>
    </lineage>
</organism>
<keyword evidence="2" id="KW-1185">Reference proteome</keyword>
<evidence type="ECO:0000313" key="2">
    <source>
        <dbReference type="Proteomes" id="UP001250181"/>
    </source>
</evidence>
<dbReference type="RefSeq" id="WP_315880231.1">
    <property type="nucleotide sequence ID" value="NZ_JAWCTQ010000037.1"/>
</dbReference>